<evidence type="ECO:0000313" key="7">
    <source>
        <dbReference type="Proteomes" id="UP000484015"/>
    </source>
</evidence>
<dbReference type="AlphaFoldDB" id="A0A6L6PVP9"/>
<dbReference type="PANTHER" id="PTHR43235:SF1">
    <property type="entry name" value="GLUTAMINE AMIDOTRANSFERASE PB2B2.05-RELATED"/>
    <property type="match status" value="1"/>
</dbReference>
<evidence type="ECO:0000256" key="5">
    <source>
        <dbReference type="ARBA" id="ARBA00066788"/>
    </source>
</evidence>
<name>A0A6L6PVP9_9BURK</name>
<dbReference type="RefSeq" id="WP_155437525.1">
    <property type="nucleotide sequence ID" value="NZ_WNLA01000001.1"/>
</dbReference>
<protein>
    <recommendedName>
        <fullName evidence="5">gamma-glutamyl-gamma-aminobutyrate hydrolase</fullName>
        <ecNumber evidence="5">3.5.1.94</ecNumber>
    </recommendedName>
</protein>
<comment type="similarity">
    <text evidence="1">Belongs to the peptidase C26 family.</text>
</comment>
<dbReference type="EC" id="3.5.1.94" evidence="5"/>
<dbReference type="Proteomes" id="UP000484015">
    <property type="component" value="Unassembled WGS sequence"/>
</dbReference>
<dbReference type="GO" id="GO:0006598">
    <property type="term" value="P:polyamine catabolic process"/>
    <property type="evidence" value="ECO:0007669"/>
    <property type="project" value="TreeGrafter"/>
</dbReference>
<organism evidence="6 7">
    <name type="scientific">Pseudoduganella ginsengisoli</name>
    <dbReference type="NCBI Taxonomy" id="1462440"/>
    <lineage>
        <taxon>Bacteria</taxon>
        <taxon>Pseudomonadati</taxon>
        <taxon>Pseudomonadota</taxon>
        <taxon>Betaproteobacteria</taxon>
        <taxon>Burkholderiales</taxon>
        <taxon>Oxalobacteraceae</taxon>
        <taxon>Telluria group</taxon>
        <taxon>Pseudoduganella</taxon>
    </lineage>
</organism>
<dbReference type="PROSITE" id="PS51273">
    <property type="entry name" value="GATASE_TYPE_1"/>
    <property type="match status" value="1"/>
</dbReference>
<sequence>MRHPIVLVPSCSHQIGLHPYYAAQHKYVDAVVKGAACTPVIVPALGEALDIDALLDMADGVMLTGSPSNVHASLYGQDVRDPSLPQDRARDATTLPLIRAALKRGVPLMAICRGFQEVNVALGGTLHQAVHDVPGMNDHRESKGEALDVQYAAAHKVVLQAGGMLARLLQGQSEINVNSLHGQGIDELAPGLQIEAVAEDGLVEAYSVIDARFALAVQWHPEWQVASNPVSMRLFTAFGDACRAHRDRIP</sequence>
<comment type="caution">
    <text evidence="6">The sequence shown here is derived from an EMBL/GenBank/DDBJ whole genome shotgun (WGS) entry which is preliminary data.</text>
</comment>
<gene>
    <name evidence="6" type="ORF">GM668_03680</name>
</gene>
<dbReference type="CDD" id="cd01745">
    <property type="entry name" value="GATase1_2"/>
    <property type="match status" value="1"/>
</dbReference>
<comment type="function">
    <text evidence="3">Involved in the breakdown of putrescine via hydrolysis of the gamma-glutamyl linkage of gamma-glutamyl-gamma-aminobutyrate.</text>
</comment>
<dbReference type="GO" id="GO:0005829">
    <property type="term" value="C:cytosol"/>
    <property type="evidence" value="ECO:0007669"/>
    <property type="project" value="TreeGrafter"/>
</dbReference>
<keyword evidence="6" id="KW-0378">Hydrolase</keyword>
<evidence type="ECO:0000256" key="3">
    <source>
        <dbReference type="ARBA" id="ARBA00055068"/>
    </source>
</evidence>
<proteinExistence type="inferred from homology"/>
<dbReference type="SUPFAM" id="SSF52317">
    <property type="entry name" value="Class I glutamine amidotransferase-like"/>
    <property type="match status" value="1"/>
</dbReference>
<dbReference type="FunFam" id="3.40.50.880:FF:000030">
    <property type="entry name" value="Gamma-glutamyl-gamma-aminobutyrate hydrolase PuuD"/>
    <property type="match status" value="1"/>
</dbReference>
<evidence type="ECO:0000256" key="4">
    <source>
        <dbReference type="ARBA" id="ARBA00060634"/>
    </source>
</evidence>
<dbReference type="InterPro" id="IPR029062">
    <property type="entry name" value="Class_I_gatase-like"/>
</dbReference>
<evidence type="ECO:0000256" key="2">
    <source>
        <dbReference type="ARBA" id="ARBA00052718"/>
    </source>
</evidence>
<dbReference type="InterPro" id="IPR044668">
    <property type="entry name" value="PuuD-like"/>
</dbReference>
<dbReference type="InterPro" id="IPR011697">
    <property type="entry name" value="Peptidase_C26"/>
</dbReference>
<dbReference type="OrthoDB" id="9813383at2"/>
<comment type="catalytic activity">
    <reaction evidence="2">
        <text>4-(gamma-L-glutamylamino)butanoate + H2O = 4-aminobutanoate + L-glutamate</text>
        <dbReference type="Rhea" id="RHEA:19737"/>
        <dbReference type="ChEBI" id="CHEBI:15377"/>
        <dbReference type="ChEBI" id="CHEBI:29985"/>
        <dbReference type="ChEBI" id="CHEBI:58800"/>
        <dbReference type="ChEBI" id="CHEBI:59888"/>
        <dbReference type="EC" id="3.5.1.94"/>
    </reaction>
</comment>
<dbReference type="GO" id="GO:0033969">
    <property type="term" value="F:gamma-glutamyl-gamma-aminobutyrate hydrolase activity"/>
    <property type="evidence" value="ECO:0007669"/>
    <property type="project" value="UniProtKB-EC"/>
</dbReference>
<evidence type="ECO:0000313" key="6">
    <source>
        <dbReference type="EMBL" id="MTW01184.1"/>
    </source>
</evidence>
<evidence type="ECO:0000256" key="1">
    <source>
        <dbReference type="ARBA" id="ARBA00011083"/>
    </source>
</evidence>
<dbReference type="Gene3D" id="3.40.50.880">
    <property type="match status" value="1"/>
</dbReference>
<reference evidence="6 7" key="1">
    <citation type="submission" date="2019-11" db="EMBL/GenBank/DDBJ databases">
        <title>Type strains purchased from KCTC, JCM and DSMZ.</title>
        <authorList>
            <person name="Lu H."/>
        </authorList>
    </citation>
    <scope>NUCLEOTIDE SEQUENCE [LARGE SCALE GENOMIC DNA]</scope>
    <source>
        <strain evidence="6 7">KCTC 42409</strain>
    </source>
</reference>
<accession>A0A6L6PVP9</accession>
<comment type="pathway">
    <text evidence="4">Amine and polyamine degradation; putrescine degradation; 4-aminobutanoate from putrescine: step 4/4.</text>
</comment>
<dbReference type="PANTHER" id="PTHR43235">
    <property type="entry name" value="GLUTAMINE AMIDOTRANSFERASE PB2B2.05-RELATED"/>
    <property type="match status" value="1"/>
</dbReference>
<dbReference type="Pfam" id="PF07722">
    <property type="entry name" value="Peptidase_C26"/>
    <property type="match status" value="1"/>
</dbReference>
<dbReference type="EMBL" id="WNLA01000001">
    <property type="protein sequence ID" value="MTW01184.1"/>
    <property type="molecule type" value="Genomic_DNA"/>
</dbReference>
<keyword evidence="7" id="KW-1185">Reference proteome</keyword>